<name>A0A6M3A3H2_9CAUD</name>
<keyword evidence="7" id="KW-1185">Reference proteome</keyword>
<keyword evidence="2" id="KW-0540">Nuclease</keyword>
<dbReference type="RefSeq" id="YP_009885049.1">
    <property type="nucleotide sequence ID" value="NC_049477.1"/>
</dbReference>
<dbReference type="InterPro" id="IPR008766">
    <property type="entry name" value="Replication_gene_A-like"/>
</dbReference>
<dbReference type="GO" id="GO:0016787">
    <property type="term" value="F:hydrolase activity"/>
    <property type="evidence" value="ECO:0007669"/>
    <property type="project" value="UniProtKB-KW"/>
</dbReference>
<evidence type="ECO:0000256" key="4">
    <source>
        <dbReference type="ARBA" id="ARBA00022801"/>
    </source>
</evidence>
<evidence type="ECO:0000256" key="2">
    <source>
        <dbReference type="ARBA" id="ARBA00022722"/>
    </source>
</evidence>
<proteinExistence type="predicted"/>
<dbReference type="EMBL" id="MN563793">
    <property type="protein sequence ID" value="QGF21287.1"/>
    <property type="molecule type" value="Genomic_DNA"/>
</dbReference>
<evidence type="ECO:0000259" key="5">
    <source>
        <dbReference type="Pfam" id="PF05840"/>
    </source>
</evidence>
<dbReference type="Pfam" id="PF05840">
    <property type="entry name" value="Phage_GPA"/>
    <property type="match status" value="2"/>
</dbReference>
<feature type="domain" description="Replication gene A protein-like" evidence="5">
    <location>
        <begin position="195"/>
        <end position="478"/>
    </location>
</feature>
<dbReference type="GO" id="GO:0006260">
    <property type="term" value="P:DNA replication"/>
    <property type="evidence" value="ECO:0007669"/>
    <property type="project" value="UniProtKB-KW"/>
</dbReference>
<feature type="domain" description="Replication gene A protein-like" evidence="5">
    <location>
        <begin position="543"/>
        <end position="573"/>
    </location>
</feature>
<evidence type="ECO:0000256" key="3">
    <source>
        <dbReference type="ARBA" id="ARBA00022759"/>
    </source>
</evidence>
<dbReference type="KEGG" id="vg:55814422"/>
<protein>
    <submittedName>
        <fullName evidence="6">Replication gene A protein</fullName>
    </submittedName>
</protein>
<accession>A0A6M3A3H2</accession>
<evidence type="ECO:0000313" key="6">
    <source>
        <dbReference type="EMBL" id="QGF21287.1"/>
    </source>
</evidence>
<evidence type="ECO:0000256" key="1">
    <source>
        <dbReference type="ARBA" id="ARBA00022705"/>
    </source>
</evidence>
<dbReference type="GO" id="GO:0004519">
    <property type="term" value="F:endonuclease activity"/>
    <property type="evidence" value="ECO:0007669"/>
    <property type="project" value="UniProtKB-KW"/>
</dbReference>
<dbReference type="GeneID" id="55814422"/>
<reference evidence="6 7" key="1">
    <citation type="submission" date="2019-10" db="EMBL/GenBank/DDBJ databases">
        <title>Complete genomic sequence of the Vibrio alginolyticus prophage vB_ ValM-yong1.</title>
        <authorList>
            <person name="Li D."/>
            <person name="Qin W."/>
            <person name="Tong Y."/>
            <person name="Lin W."/>
            <person name="Xu L."/>
        </authorList>
    </citation>
    <scope>NUCLEOTIDE SEQUENCE [LARGE SCALE GENOMIC DNA]</scope>
</reference>
<dbReference type="Proteomes" id="UP000500880">
    <property type="component" value="Segment"/>
</dbReference>
<evidence type="ECO:0000313" key="7">
    <source>
        <dbReference type="Proteomes" id="UP000500880"/>
    </source>
</evidence>
<keyword evidence="4" id="KW-0378">Hydrolase</keyword>
<keyword evidence="3" id="KW-0255">Endonuclease</keyword>
<organism evidence="6 7">
    <name type="scientific">Vibrio phage vB_ValM-yong1</name>
    <dbReference type="NCBI Taxonomy" id="2660715"/>
    <lineage>
        <taxon>Viruses</taxon>
        <taxon>Duplodnaviria</taxon>
        <taxon>Heunggongvirae</taxon>
        <taxon>Uroviricota</taxon>
        <taxon>Caudoviricetes</taxon>
        <taxon>Peduoviridae</taxon>
        <taxon>Yongunavirus</taxon>
        <taxon>Yongunavirus yong1</taxon>
    </lineage>
</organism>
<sequence length="910" mass="104433">MSKYLSEPTEIELLDLDKFGFDHDYKRAASLACQSWGSLHVFPQAPKTLADACFGARRFDESQEPDDMSVLERKLFEANPDDFEWAYSKVEKLPTYLTKYFVNRYISVFKKKGRKDANTFLRERLGPAADRAIMVLRKYKKLPTTQKVALLSEENDSTEQNNFASKEQMHFDFDKIEADRKPVKSRLLAELDKSELKEMAFKLSTIVVNYQAHLTKDTDCVTPEGEEFAALMMYRQTAELIEGFGINPPGAGKKLSPDNIFQYISKTRCEKWWFRCLSKARKIMREHLAIAMGQVSSKASPYASWDCVREHQEQQHQNWQAIQNMMLFDEETQEETELKDMVLKSVSNPAIRRHELMVRCRGCEDIGNELGLQGLFLTLTTPSKYHNSYKKGGFIDHWNGASPREAQSYLNNVWQRIRAKLGRLGLRWFGVRVAEPHHDGTPHWHLLLWVKPQDVLRITNVFIQYAVLEDREELLPKKQWAKVSPLNYVQPIAENPFKVYKKVYENNFPVKPMTRRPHVELPESVQVWPIKQQGLTTLNLDYTPRCDVGFIDPEQGTATGYIAKYISKNIDGYAMDDEVSDETGKSVKDMAKNVSAWKSRWAIRQFQFFGGAPVTTYRELRRFASQNKKAFMEYLFMQERGTLRNLYILLMRDFVGPIKSSKQLTNKELLEVIGKNYQARIQSDEARIVDTMKAADHGNWQGYIMGQGGPFVKRDELLIVNSYQVLPFASPHGEDVRKIEGFTTPEETVKTRTKVWTIIKKSKVNDDAEACTKGSAVTAIGASGSSRSSVNNCTEHREVQVSDQLTRILDPVNSRANNPPNIDETALAALLKGSSIRIDDATSIQIRPAEVDEHGNIRPAQLVEVSRVPADDLKWMDFEGWEKVFTQPEQQEYQQPDLSFFPDGDDWPLA</sequence>
<keyword evidence="1" id="KW-0235">DNA replication</keyword>